<reference evidence="1" key="1">
    <citation type="journal article" date="2015" name="Nature">
        <title>Complex archaea that bridge the gap between prokaryotes and eukaryotes.</title>
        <authorList>
            <person name="Spang A."/>
            <person name="Saw J.H."/>
            <person name="Jorgensen S.L."/>
            <person name="Zaremba-Niedzwiedzka K."/>
            <person name="Martijn J."/>
            <person name="Lind A.E."/>
            <person name="van Eijk R."/>
            <person name="Schleper C."/>
            <person name="Guy L."/>
            <person name="Ettema T.J."/>
        </authorList>
    </citation>
    <scope>NUCLEOTIDE SEQUENCE</scope>
</reference>
<accession>A0A0F9NHP7</accession>
<evidence type="ECO:0000313" key="1">
    <source>
        <dbReference type="EMBL" id="KKM88325.1"/>
    </source>
</evidence>
<protein>
    <submittedName>
        <fullName evidence="1">Uncharacterized protein</fullName>
    </submittedName>
</protein>
<sequence>MDNSRHIIELTKSGWTLEHPRSCRLKPRKCGMAIFGIGLTLGERRLGRFYVDIDEYGALSIGDPLPIFHQP</sequence>
<dbReference type="AlphaFoldDB" id="A0A0F9NHP7"/>
<name>A0A0F9NHP7_9ZZZZ</name>
<organism evidence="1">
    <name type="scientific">marine sediment metagenome</name>
    <dbReference type="NCBI Taxonomy" id="412755"/>
    <lineage>
        <taxon>unclassified sequences</taxon>
        <taxon>metagenomes</taxon>
        <taxon>ecological metagenomes</taxon>
    </lineage>
</organism>
<dbReference type="EMBL" id="LAZR01006973">
    <property type="protein sequence ID" value="KKM88325.1"/>
    <property type="molecule type" value="Genomic_DNA"/>
</dbReference>
<comment type="caution">
    <text evidence="1">The sequence shown here is derived from an EMBL/GenBank/DDBJ whole genome shotgun (WGS) entry which is preliminary data.</text>
</comment>
<proteinExistence type="predicted"/>
<gene>
    <name evidence="1" type="ORF">LCGC14_1259950</name>
</gene>